<evidence type="ECO:0000256" key="5">
    <source>
        <dbReference type="ARBA" id="ARBA00023002"/>
    </source>
</evidence>
<dbReference type="InterPro" id="IPR046373">
    <property type="entry name" value="Acyl-CoA_Oxase/DH_mid-dom_sf"/>
</dbReference>
<keyword evidence="3" id="KW-0285">Flavoprotein</keyword>
<keyword evidence="8" id="KW-1185">Reference proteome</keyword>
<dbReference type="InterPro" id="IPR050741">
    <property type="entry name" value="Acyl-CoA_dehydrogenase"/>
</dbReference>
<keyword evidence="5" id="KW-0560">Oxidoreductase</keyword>
<dbReference type="InterPro" id="IPR009075">
    <property type="entry name" value="AcylCo_DH/oxidase_C"/>
</dbReference>
<dbReference type="GO" id="GO:0003995">
    <property type="term" value="F:acyl-CoA dehydrogenase activity"/>
    <property type="evidence" value="ECO:0007669"/>
    <property type="project" value="InterPro"/>
</dbReference>
<dbReference type="Pfam" id="PF02770">
    <property type="entry name" value="Acyl-CoA_dh_M"/>
    <property type="match status" value="1"/>
</dbReference>
<evidence type="ECO:0000256" key="2">
    <source>
        <dbReference type="ARBA" id="ARBA00009347"/>
    </source>
</evidence>
<proteinExistence type="inferred from homology"/>
<dbReference type="Pfam" id="PF00441">
    <property type="entry name" value="Acyl-CoA_dh_1"/>
    <property type="match status" value="1"/>
</dbReference>
<dbReference type="InterPro" id="IPR013786">
    <property type="entry name" value="AcylCoA_DH/ox_N"/>
</dbReference>
<dbReference type="InParanoid" id="A0A067N6I2"/>
<accession>A0A067N6I2</accession>
<dbReference type="Pfam" id="PF00173">
    <property type="entry name" value="Cyt-b5"/>
    <property type="match status" value="1"/>
</dbReference>
<dbReference type="InterPro" id="IPR036400">
    <property type="entry name" value="Cyt_B5-like_heme/steroid_sf"/>
</dbReference>
<dbReference type="Gene3D" id="3.10.120.10">
    <property type="entry name" value="Cytochrome b5-like heme/steroid binding domain"/>
    <property type="match status" value="1"/>
</dbReference>
<sequence>MASKELKQFSREDVASHNKQGDLWVIIDSKVYDLSKFAALHPGGLAVLLDPEVAGKDATEIFYSLHRHEVLLKPGYTRLQIGSIKEQSPRINVDIAGKPSKVPYAEPTWLTEGYYSPYYKESHRNLHKAMRELTETLIYPDAQAAEENGKRPSQDVLDRTAALNLHPMRMGPGKHLKGLELIGGVKPEEYDYFHELVVTQELTRIGTRGYADGFLGGMVIGLPPVLNFAQPAVREKVTKEVFSGKKFICLAISEAFAGSDVAGLRCTATRTEDGKHFIINGTKKWITNATFADYFTVGCKTEHGLTVFLVERGPGVETTPIKTSYSPAAGTAYVTFDNVKVPAENMLGPEDGGLFVILSNFNHERWVMCCGSARSQRLIVEECLKWVNQRKVFGKPLVSQPVIRNKLAGMIARVESVQSWLENVTHQMCNMTYKEQSQKLAGQIGFLKMYCTQTAQETARDATQIFGGRAITRTGMGRVIEHYHRTVPFDSLLGGAEDVLGDLGVRQAIKQMPKNVRL</sequence>
<comment type="similarity">
    <text evidence="2">Belongs to the acyl-CoA dehydrogenase family.</text>
</comment>
<dbReference type="AlphaFoldDB" id="A0A067N6I2"/>
<gene>
    <name evidence="7" type="ORF">BOTBODRAFT_51786</name>
</gene>
<dbReference type="InterPro" id="IPR009100">
    <property type="entry name" value="AcylCoA_DH/oxidase_NM_dom_sf"/>
</dbReference>
<dbReference type="InterPro" id="IPR037069">
    <property type="entry name" value="AcylCoA_DH/ox_N_sf"/>
</dbReference>
<evidence type="ECO:0000256" key="3">
    <source>
        <dbReference type="ARBA" id="ARBA00022630"/>
    </source>
</evidence>
<comment type="cofactor">
    <cofactor evidence="1">
        <name>FAD</name>
        <dbReference type="ChEBI" id="CHEBI:57692"/>
    </cofactor>
</comment>
<evidence type="ECO:0000256" key="1">
    <source>
        <dbReference type="ARBA" id="ARBA00001974"/>
    </source>
</evidence>
<dbReference type="Gene3D" id="1.20.140.10">
    <property type="entry name" value="Butyryl-CoA Dehydrogenase, subunit A, domain 3"/>
    <property type="match status" value="1"/>
</dbReference>
<dbReference type="EMBL" id="KL198019">
    <property type="protein sequence ID" value="KDQ19356.1"/>
    <property type="molecule type" value="Genomic_DNA"/>
</dbReference>
<dbReference type="HOGENOM" id="CLU_018204_4_4_1"/>
<feature type="domain" description="Cytochrome b5 heme-binding" evidence="6">
    <location>
        <begin position="6"/>
        <end position="85"/>
    </location>
</feature>
<dbReference type="SUPFAM" id="SSF56645">
    <property type="entry name" value="Acyl-CoA dehydrogenase NM domain-like"/>
    <property type="match status" value="1"/>
</dbReference>
<dbReference type="PROSITE" id="PS00072">
    <property type="entry name" value="ACYL_COA_DH_1"/>
    <property type="match status" value="1"/>
</dbReference>
<reference evidence="8" key="1">
    <citation type="journal article" date="2014" name="Proc. Natl. Acad. Sci. U.S.A.">
        <title>Extensive sampling of basidiomycete genomes demonstrates inadequacy of the white-rot/brown-rot paradigm for wood decay fungi.</title>
        <authorList>
            <person name="Riley R."/>
            <person name="Salamov A.A."/>
            <person name="Brown D.W."/>
            <person name="Nagy L.G."/>
            <person name="Floudas D."/>
            <person name="Held B.W."/>
            <person name="Levasseur A."/>
            <person name="Lombard V."/>
            <person name="Morin E."/>
            <person name="Otillar R."/>
            <person name="Lindquist E.A."/>
            <person name="Sun H."/>
            <person name="LaButti K.M."/>
            <person name="Schmutz J."/>
            <person name="Jabbour D."/>
            <person name="Luo H."/>
            <person name="Baker S.E."/>
            <person name="Pisabarro A.G."/>
            <person name="Walton J.D."/>
            <person name="Blanchette R.A."/>
            <person name="Henrissat B."/>
            <person name="Martin F."/>
            <person name="Cullen D."/>
            <person name="Hibbett D.S."/>
            <person name="Grigoriev I.V."/>
        </authorList>
    </citation>
    <scope>NUCLEOTIDE SEQUENCE [LARGE SCALE GENOMIC DNA]</scope>
    <source>
        <strain evidence="8">FD-172 SS1</strain>
    </source>
</reference>
<protein>
    <recommendedName>
        <fullName evidence="6">Cytochrome b5 heme-binding domain-containing protein</fullName>
    </recommendedName>
</protein>
<dbReference type="PANTHER" id="PTHR48083:SF28">
    <property type="entry name" value="ACYL-COA DEHYDROGENASE FAMILY PROTEIN (AFU_ORTHOLOGUE AFUA_6G10880)-RELATED"/>
    <property type="match status" value="1"/>
</dbReference>
<dbReference type="STRING" id="930990.A0A067N6I2"/>
<evidence type="ECO:0000259" key="6">
    <source>
        <dbReference type="PROSITE" id="PS50255"/>
    </source>
</evidence>
<dbReference type="InterPro" id="IPR006091">
    <property type="entry name" value="Acyl-CoA_Oxase/DH_mid-dom"/>
</dbReference>
<dbReference type="Gene3D" id="1.10.540.10">
    <property type="entry name" value="Acyl-CoA dehydrogenase/oxidase, N-terminal domain"/>
    <property type="match status" value="1"/>
</dbReference>
<evidence type="ECO:0000313" key="7">
    <source>
        <dbReference type="EMBL" id="KDQ19356.1"/>
    </source>
</evidence>
<evidence type="ECO:0000256" key="4">
    <source>
        <dbReference type="ARBA" id="ARBA00022827"/>
    </source>
</evidence>
<dbReference type="PROSITE" id="PS50255">
    <property type="entry name" value="CYTOCHROME_B5_2"/>
    <property type="match status" value="1"/>
</dbReference>
<dbReference type="Gene3D" id="2.40.110.10">
    <property type="entry name" value="Butyryl-CoA Dehydrogenase, subunit A, domain 2"/>
    <property type="match status" value="1"/>
</dbReference>
<dbReference type="SMART" id="SM01117">
    <property type="entry name" value="Cyt-b5"/>
    <property type="match status" value="1"/>
</dbReference>
<dbReference type="InterPro" id="IPR036250">
    <property type="entry name" value="AcylCo_DH-like_C"/>
</dbReference>
<dbReference type="Proteomes" id="UP000027195">
    <property type="component" value="Unassembled WGS sequence"/>
</dbReference>
<dbReference type="GO" id="GO:0050660">
    <property type="term" value="F:flavin adenine dinucleotide binding"/>
    <property type="evidence" value="ECO:0007669"/>
    <property type="project" value="InterPro"/>
</dbReference>
<dbReference type="InterPro" id="IPR001199">
    <property type="entry name" value="Cyt_B5-like_heme/steroid-bd"/>
</dbReference>
<dbReference type="OrthoDB" id="2588832at2759"/>
<dbReference type="GO" id="GO:0005737">
    <property type="term" value="C:cytoplasm"/>
    <property type="evidence" value="ECO:0007669"/>
    <property type="project" value="TreeGrafter"/>
</dbReference>
<dbReference type="InterPro" id="IPR006089">
    <property type="entry name" value="Acyl-CoA_DH_CS"/>
</dbReference>
<dbReference type="Pfam" id="PF02771">
    <property type="entry name" value="Acyl-CoA_dh_N"/>
    <property type="match status" value="1"/>
</dbReference>
<dbReference type="SUPFAM" id="SSF55856">
    <property type="entry name" value="Cytochrome b5-like heme/steroid binding domain"/>
    <property type="match status" value="1"/>
</dbReference>
<evidence type="ECO:0000313" key="8">
    <source>
        <dbReference type="Proteomes" id="UP000027195"/>
    </source>
</evidence>
<dbReference type="SUPFAM" id="SSF47203">
    <property type="entry name" value="Acyl-CoA dehydrogenase C-terminal domain-like"/>
    <property type="match status" value="1"/>
</dbReference>
<keyword evidence="4" id="KW-0274">FAD</keyword>
<organism evidence="7 8">
    <name type="scientific">Botryobasidium botryosum (strain FD-172 SS1)</name>
    <dbReference type="NCBI Taxonomy" id="930990"/>
    <lineage>
        <taxon>Eukaryota</taxon>
        <taxon>Fungi</taxon>
        <taxon>Dikarya</taxon>
        <taxon>Basidiomycota</taxon>
        <taxon>Agaricomycotina</taxon>
        <taxon>Agaricomycetes</taxon>
        <taxon>Cantharellales</taxon>
        <taxon>Botryobasidiaceae</taxon>
        <taxon>Botryobasidium</taxon>
    </lineage>
</organism>
<dbReference type="GO" id="GO:0033539">
    <property type="term" value="P:fatty acid beta-oxidation using acyl-CoA dehydrogenase"/>
    <property type="evidence" value="ECO:0007669"/>
    <property type="project" value="TreeGrafter"/>
</dbReference>
<name>A0A067N6I2_BOTB1</name>
<dbReference type="PANTHER" id="PTHR48083">
    <property type="entry name" value="MEDIUM-CHAIN SPECIFIC ACYL-COA DEHYDROGENASE, MITOCHONDRIAL-RELATED"/>
    <property type="match status" value="1"/>
</dbReference>